<dbReference type="GO" id="GO:0035529">
    <property type="term" value="F:NADH pyrophosphatase activity"/>
    <property type="evidence" value="ECO:0007669"/>
    <property type="project" value="TreeGrafter"/>
</dbReference>
<dbReference type="PROSITE" id="PS51462">
    <property type="entry name" value="NUDIX"/>
    <property type="match status" value="1"/>
</dbReference>
<dbReference type="InterPro" id="IPR050241">
    <property type="entry name" value="NAD-cap_RNA_hydrolase_NudC"/>
</dbReference>
<evidence type="ECO:0000313" key="14">
    <source>
        <dbReference type="Proteomes" id="UP000199073"/>
    </source>
</evidence>
<dbReference type="PANTHER" id="PTHR42904">
    <property type="entry name" value="NUDIX HYDROLASE, NUDC SUBFAMILY"/>
    <property type="match status" value="1"/>
</dbReference>
<dbReference type="GO" id="GO:0019677">
    <property type="term" value="P:NAD+ catabolic process"/>
    <property type="evidence" value="ECO:0007669"/>
    <property type="project" value="TreeGrafter"/>
</dbReference>
<keyword evidence="5" id="KW-0479">Metal-binding</keyword>
<dbReference type="GO" id="GO:0046872">
    <property type="term" value="F:metal ion binding"/>
    <property type="evidence" value="ECO:0007669"/>
    <property type="project" value="UniProtKB-KW"/>
</dbReference>
<evidence type="ECO:0000256" key="2">
    <source>
        <dbReference type="ARBA" id="ARBA00001947"/>
    </source>
</evidence>
<feature type="compositionally biased region" description="Polar residues" evidence="11">
    <location>
        <begin position="1"/>
        <end position="23"/>
    </location>
</feature>
<protein>
    <recommendedName>
        <fullName evidence="4">NAD(+) diphosphatase</fullName>
        <ecNumber evidence="4">3.6.1.22</ecNumber>
    </recommendedName>
</protein>
<keyword evidence="6 10" id="KW-0378">Hydrolase</keyword>
<feature type="domain" description="Nudix hydrolase" evidence="12">
    <location>
        <begin position="159"/>
        <end position="282"/>
    </location>
</feature>
<dbReference type="Pfam" id="PF09297">
    <property type="entry name" value="Zn_ribbon_NUD"/>
    <property type="match status" value="1"/>
</dbReference>
<keyword evidence="14" id="KW-1185">Reference proteome</keyword>
<comment type="similarity">
    <text evidence="3">Belongs to the Nudix hydrolase family. NudC subfamily.</text>
</comment>
<comment type="cofactor">
    <cofactor evidence="1">
        <name>Mg(2+)</name>
        <dbReference type="ChEBI" id="CHEBI:18420"/>
    </cofactor>
</comment>
<name>A0A1H0T034_9BACT</name>
<keyword evidence="7" id="KW-0460">Magnesium</keyword>
<comment type="catalytic activity">
    <reaction evidence="9">
        <text>a 5'-end NAD(+)-phospho-ribonucleoside in mRNA + H2O = a 5'-end phospho-adenosine-phospho-ribonucleoside in mRNA + beta-nicotinamide D-ribonucleotide + 2 H(+)</text>
        <dbReference type="Rhea" id="RHEA:60876"/>
        <dbReference type="Rhea" id="RHEA-COMP:15698"/>
        <dbReference type="Rhea" id="RHEA-COMP:15719"/>
        <dbReference type="ChEBI" id="CHEBI:14649"/>
        <dbReference type="ChEBI" id="CHEBI:15377"/>
        <dbReference type="ChEBI" id="CHEBI:15378"/>
        <dbReference type="ChEBI" id="CHEBI:144029"/>
        <dbReference type="ChEBI" id="CHEBI:144051"/>
    </reaction>
    <physiologicalReaction direction="left-to-right" evidence="9">
        <dbReference type="Rhea" id="RHEA:60877"/>
    </physiologicalReaction>
</comment>
<evidence type="ECO:0000256" key="11">
    <source>
        <dbReference type="SAM" id="MobiDB-lite"/>
    </source>
</evidence>
<dbReference type="RefSeq" id="WP_092224004.1">
    <property type="nucleotide sequence ID" value="NZ_FNJI01000021.1"/>
</dbReference>
<dbReference type="Pfam" id="PF00293">
    <property type="entry name" value="NUDIX"/>
    <property type="match status" value="1"/>
</dbReference>
<dbReference type="InterPro" id="IPR015375">
    <property type="entry name" value="NADH_PPase-like_N"/>
</dbReference>
<dbReference type="SUPFAM" id="SSF55811">
    <property type="entry name" value="Nudix"/>
    <property type="match status" value="2"/>
</dbReference>
<evidence type="ECO:0000256" key="4">
    <source>
        <dbReference type="ARBA" id="ARBA00012381"/>
    </source>
</evidence>
<dbReference type="InterPro" id="IPR049734">
    <property type="entry name" value="NudC-like_C"/>
</dbReference>
<evidence type="ECO:0000256" key="7">
    <source>
        <dbReference type="ARBA" id="ARBA00022842"/>
    </source>
</evidence>
<dbReference type="CDD" id="cd03429">
    <property type="entry name" value="NUDIX_NADH_pyrophosphatase_Nudt13"/>
    <property type="match status" value="1"/>
</dbReference>
<dbReference type="InterPro" id="IPR015797">
    <property type="entry name" value="NUDIX_hydrolase-like_dom_sf"/>
</dbReference>
<dbReference type="InterPro" id="IPR020084">
    <property type="entry name" value="NUDIX_hydrolase_CS"/>
</dbReference>
<evidence type="ECO:0000259" key="12">
    <source>
        <dbReference type="PROSITE" id="PS51462"/>
    </source>
</evidence>
<reference evidence="13 14" key="1">
    <citation type="submission" date="2016-10" db="EMBL/GenBank/DDBJ databases">
        <authorList>
            <person name="de Groot N.N."/>
        </authorList>
    </citation>
    <scope>NUCLEOTIDE SEQUENCE [LARGE SCALE GENOMIC DNA]</scope>
    <source>
        <strain evidence="13 14">DSM 12130</strain>
    </source>
</reference>
<evidence type="ECO:0000256" key="5">
    <source>
        <dbReference type="ARBA" id="ARBA00022723"/>
    </source>
</evidence>
<evidence type="ECO:0000256" key="9">
    <source>
        <dbReference type="ARBA" id="ARBA00023679"/>
    </source>
</evidence>
<dbReference type="InterPro" id="IPR020476">
    <property type="entry name" value="Nudix_hydrolase"/>
</dbReference>
<comment type="cofactor">
    <cofactor evidence="2">
        <name>Zn(2+)</name>
        <dbReference type="ChEBI" id="CHEBI:29105"/>
    </cofactor>
</comment>
<dbReference type="STRING" id="91360.SAMN05660330_02867"/>
<evidence type="ECO:0000256" key="8">
    <source>
        <dbReference type="ARBA" id="ARBA00023027"/>
    </source>
</evidence>
<dbReference type="PANTHER" id="PTHR42904:SF6">
    <property type="entry name" value="NAD-CAPPED RNA HYDROLASE NUDT12"/>
    <property type="match status" value="1"/>
</dbReference>
<dbReference type="Gene3D" id="3.90.79.20">
    <property type="match status" value="1"/>
</dbReference>
<dbReference type="EMBL" id="FNJI01000021">
    <property type="protein sequence ID" value="SDP46966.1"/>
    <property type="molecule type" value="Genomic_DNA"/>
</dbReference>
<evidence type="ECO:0000256" key="1">
    <source>
        <dbReference type="ARBA" id="ARBA00001946"/>
    </source>
</evidence>
<dbReference type="Pfam" id="PF09296">
    <property type="entry name" value="NUDIX-like"/>
    <property type="match status" value="1"/>
</dbReference>
<keyword evidence="8" id="KW-0520">NAD</keyword>
<evidence type="ECO:0000256" key="3">
    <source>
        <dbReference type="ARBA" id="ARBA00009595"/>
    </source>
</evidence>
<dbReference type="Proteomes" id="UP000199073">
    <property type="component" value="Unassembled WGS sequence"/>
</dbReference>
<dbReference type="InterPro" id="IPR015376">
    <property type="entry name" value="Znr_NADH_PPase"/>
</dbReference>
<evidence type="ECO:0000256" key="10">
    <source>
        <dbReference type="RuleBase" id="RU003476"/>
    </source>
</evidence>
<dbReference type="EC" id="3.6.1.22" evidence="4"/>
<feature type="region of interest" description="Disordered" evidence="11">
    <location>
        <begin position="1"/>
        <end position="26"/>
    </location>
</feature>
<dbReference type="OrthoDB" id="9791656at2"/>
<dbReference type="NCBIfam" id="NF001299">
    <property type="entry name" value="PRK00241.1"/>
    <property type="match status" value="1"/>
</dbReference>
<sequence>MKNKNSNTMSRSCASSSCQTLSGKTPADDGTQKYWFIFCDNKILTREYLDGSITVVMSNPADLGLAVNYQRSFGHFQHARCYLAEVTIVKELGNDMSFRGMRSVFERVDSELFKLVGRAFQLLHHYQNNIYCPRCGNRMSAKDAEHAMVCSGCGFTSFPQISPAVIMAVTRGDKILLGRASRFRSGMYSTLAGFVEPGETLEETVAREVFEETGIKVGEITYFGSQPWPFPHSLMVGFTAVYREGSITIDENELEDARWFSADNLPPLPSEGTIARALIENFRKQWR</sequence>
<evidence type="ECO:0000313" key="13">
    <source>
        <dbReference type="EMBL" id="SDP46966.1"/>
    </source>
</evidence>
<proteinExistence type="inferred from homology"/>
<dbReference type="InterPro" id="IPR000086">
    <property type="entry name" value="NUDIX_hydrolase_dom"/>
</dbReference>
<accession>A0A1H0T034</accession>
<dbReference type="Gene3D" id="3.90.79.10">
    <property type="entry name" value="Nucleoside Triphosphate Pyrophosphohydrolase"/>
    <property type="match status" value="1"/>
</dbReference>
<dbReference type="PRINTS" id="PR00502">
    <property type="entry name" value="NUDIXFAMILY"/>
</dbReference>
<organism evidence="13 14">
    <name type="scientific">Desulforhopalus singaporensis</name>
    <dbReference type="NCBI Taxonomy" id="91360"/>
    <lineage>
        <taxon>Bacteria</taxon>
        <taxon>Pseudomonadati</taxon>
        <taxon>Thermodesulfobacteriota</taxon>
        <taxon>Desulfobulbia</taxon>
        <taxon>Desulfobulbales</taxon>
        <taxon>Desulfocapsaceae</taxon>
        <taxon>Desulforhopalus</taxon>
    </lineage>
</organism>
<dbReference type="AlphaFoldDB" id="A0A1H0T034"/>
<evidence type="ECO:0000256" key="6">
    <source>
        <dbReference type="ARBA" id="ARBA00022801"/>
    </source>
</evidence>
<dbReference type="GO" id="GO:0006742">
    <property type="term" value="P:NADP+ catabolic process"/>
    <property type="evidence" value="ECO:0007669"/>
    <property type="project" value="TreeGrafter"/>
</dbReference>
<dbReference type="PROSITE" id="PS00893">
    <property type="entry name" value="NUDIX_BOX"/>
    <property type="match status" value="1"/>
</dbReference>
<gene>
    <name evidence="13" type="ORF">SAMN05660330_02867</name>
</gene>
<dbReference type="GO" id="GO:0005829">
    <property type="term" value="C:cytosol"/>
    <property type="evidence" value="ECO:0007669"/>
    <property type="project" value="TreeGrafter"/>
</dbReference>